<gene>
    <name evidence="4" type="ORF">GCM10011498_00130</name>
</gene>
<evidence type="ECO:0000313" key="5">
    <source>
        <dbReference type="Proteomes" id="UP000628017"/>
    </source>
</evidence>
<dbReference type="PRINTS" id="PR00313">
    <property type="entry name" value="CABNDNGRPT"/>
</dbReference>
<evidence type="ECO:0000313" key="4">
    <source>
        <dbReference type="EMBL" id="GGA04804.1"/>
    </source>
</evidence>
<dbReference type="PROSITE" id="PS00330">
    <property type="entry name" value="HEMOLYSIN_CALCIUM"/>
    <property type="match status" value="14"/>
</dbReference>
<comment type="subcellular location">
    <subcellularLocation>
        <location evidence="1">Secreted</location>
    </subcellularLocation>
</comment>
<reference evidence="4" key="1">
    <citation type="journal article" date="2014" name="Int. J. Syst. Evol. Microbiol.">
        <title>Complete genome sequence of Corynebacterium casei LMG S-19264T (=DSM 44701T), isolated from a smear-ripened cheese.</title>
        <authorList>
            <consortium name="US DOE Joint Genome Institute (JGI-PGF)"/>
            <person name="Walter F."/>
            <person name="Albersmeier A."/>
            <person name="Kalinowski J."/>
            <person name="Ruckert C."/>
        </authorList>
    </citation>
    <scope>NUCLEOTIDE SEQUENCE</scope>
    <source>
        <strain evidence="4">CGMCC 1.15880</strain>
    </source>
</reference>
<dbReference type="PANTHER" id="PTHR38340:SF1">
    <property type="entry name" value="S-LAYER PROTEIN"/>
    <property type="match status" value="1"/>
</dbReference>
<dbReference type="InterPro" id="IPR018511">
    <property type="entry name" value="Hemolysin-typ_Ca-bd_CS"/>
</dbReference>
<dbReference type="InterPro" id="IPR001343">
    <property type="entry name" value="Hemolysn_Ca-bd"/>
</dbReference>
<evidence type="ECO:0000256" key="2">
    <source>
        <dbReference type="ARBA" id="ARBA00022525"/>
    </source>
</evidence>
<dbReference type="PANTHER" id="PTHR38340">
    <property type="entry name" value="S-LAYER PROTEIN"/>
    <property type="match status" value="1"/>
</dbReference>
<keyword evidence="5" id="KW-1185">Reference proteome</keyword>
<evidence type="ECO:0000256" key="1">
    <source>
        <dbReference type="ARBA" id="ARBA00004613"/>
    </source>
</evidence>
<dbReference type="SUPFAM" id="SSF51120">
    <property type="entry name" value="beta-Roll"/>
    <property type="match status" value="14"/>
</dbReference>
<accession>A0A916QRP1</accession>
<dbReference type="EMBL" id="BMKA01000001">
    <property type="protein sequence ID" value="GGA04804.1"/>
    <property type="molecule type" value="Genomic_DNA"/>
</dbReference>
<reference evidence="4" key="2">
    <citation type="submission" date="2020-09" db="EMBL/GenBank/DDBJ databases">
        <authorList>
            <person name="Sun Q."/>
            <person name="Zhou Y."/>
        </authorList>
    </citation>
    <scope>NUCLEOTIDE SEQUENCE</scope>
    <source>
        <strain evidence="4">CGMCC 1.15880</strain>
    </source>
</reference>
<evidence type="ECO:0000256" key="3">
    <source>
        <dbReference type="SAM" id="MobiDB-lite"/>
    </source>
</evidence>
<proteinExistence type="predicted"/>
<sequence length="3074" mass="321011">MAVQNTSLVFATFDQPLYRDMSPQRVDTGEAMILSTGGKQVREIWNFDIGVVESNASLYLDFKFGLQPWVELGSTGTWSAEYGIDVNVDLPNAVIIPAYASGTPLEDRVGATMAFDFSDYEVVYGIVRTVGFSTDEDAEEDDPRAQSGIDLIVKFSAGVEDFYLNGPLPSVAGVVGAVIDGVKSIGGAISSVGSSIGSALGFGIFSDAINYDPDEFSASNVSFFDVSLQETLFNVEAGEEEFRPSIPKIGDFLEFYLKAPTGADTFGLEEGTGTVTARGSSKERFTGIEGDIDAILLELAGKIPEPNIKAAVKALKATVFWEGNVLNWAAENSEIEGIPKIPDSLANFDLTVVDLTAGLGLTLAEEFTVDINDPETGTPDVLVHLVGEDGSEARGKLGDTLFLTSPKENYGKTKVTATYTLGKVQAEHTAHIDLDFYFNVKILEGSIKVLGKEITSFGPLYDKDVVELEIATLGEGWSEKYTVDGLSFGTQRDTYEVFYVEHRLAPVGWDPESASFENDLYAYFEGAYEQVEAIFATYDAMTFDFERPTDETAVPSDRIVNLTGDETIGGVFYDYRGKSVGYAWSGFFDTDVQLTHDNGASRVLVGAQIVPGAGGAPDSDNALKSVSGLTDSGDMSFAKVSTTSHFTRKYSALISADDTAKVHYEANNGKFLETRNVTDVLGGDLGDVMYYHYDNTRDSAGGTFFDGGGNKLGTHDLFIGDFSDTSSPFYWDIAAAVNAENDGDARTKGGVTFKDRLGQDVVVRNIEAAFLMTGSGDDYLVGGRYSDGFLTGGGDDIVRLTGYIEHAGSDPETFGRQDLADDYVRLGSGKDTALVEFGDVPVPHTNAFTDYIFGGKGADHLYVRNGEQGLRYNFQVETSSSDVIYAFSGNGIGFDADHNLIGAYLHLFSRDYEDNFGVFSDDEFYAKQHYLMLNGGKNQGQIQIAQDVEYINVMTSSDGVDGKGGGTGNGDDLVIFMNGKVYQGGEGTDTFAADLTTNEVYTNDRGGIFLNVDSVRGDVPQQAYFGDTEISGFERLYVVGTSVGDVLGGGRLEDYLDGGKGNDFLHGGFDTVADQLYGGKGDDGFLWQGGGDDLIDGGDGLDTLYIGAFNSPLGAGEETFEMRGSTSYTLLDAGGDETASLRSSISTNTVSFRDSVVDFLDKVKSADSMAISGGDGSVATVRNVEVINVIASDSGNDVVLYQGGSTYIGGKSISGKDRDAFVADFRDQDIGIELDLSGDSTTGESTGYLLANSVYIEEMEQGFILAGDGFDILSGGGLGDLFLGGGGNDVLLGNGGNDWIEGGLGNDTVFYDSFGYDVLFGGTEKENTYVDGRLVQNVVENDNLVITGGTYDIRVRPYDADGNLILSTKNGIAFAHTDRDDLTELAQASQSVSEWQVYTRTPGSLRNTTDPSLLNVRYSEFESVDIAGVEGFDDLIVYQNGTGYTGGEGDGDTGEADLFLGDFRAYSEDLSFDGKSASGESYDIGQGTRIADFERFHLILGAGDDTVEGGDLDDAVFAGGGSDVLIGGAGNDHFFGQAGNDTFEHTYGKDVFDGGAGSGDILTISGRADALSVEMFAADGGSLLNLSMDSATPSFAEFRAALTAAPETITMSHGSNSVSVSGIEEYLIAGSEANDVLIGGTTQGVLFGGGGKDALIGQGGNDFMSGGAGSDIYVFGADFGQDVIFGETRGSSRLIFTELFKDDLDFTLDGIDLIVSDGVNSVRIKDYFAEDDTFGLNFAFETADGTFTKDFSDLGAISPGARVKGVSEFGTDDDDKGKGSADADVFRGFSGDDSYSYTGGGDLFDGGAGRDSYSFSGAPTGGIVDLLAFTATVGAAAEDLLVSIENISGSSHKDKITGNQFSNVLAGNGGNDKIFGNNGGDLLLGGAGRDKIDGGDDDDQVFGGEGKDKVLGQDGADVLFGGEGKDKLKGGDGDDLLSGDSGKDRIFGGDGDDILIATEGRDYMHGGAGRDTISFAQLYQGMVVKLDDGSSVRSRATEDRASATVAKLFSIENVLGSDEDDNISGNEFANHLDGAAGDDVLTGHAGEDTLNGGAGIDMLDYSRETGTSGVTVDLQRVDREFAIDTHGDRDIVSRIEGARGTDLVDILTGGDDGNIFYGLAGDDTLKGKSGNDILSGGDGDDHIEGGTGQDIITGGNGDDTVFGDKGDDLIMGGAGDDSIFGGEDDHESDDWDGLSYATITTGVSINFNQRTVTGVDVGKDKYRDIEYLIGSTGDDTVSGGSNIDHYHYVGGFDTYDGGGNRDSVSFEYYSASVYVDLTRSDAAWTADGKELPVFGDLRQLMELNSVNRATGTAFDDHLIGYELDNRLYGGAGNDVLNGGMSADPGYDDHLFGGAGNDTLVGAIGVDASFTSENIYDGGEGGDTVDFSGYETGVTFSLVNGDGNDKIVAVERLLGSDHDDVLLGDDAANVLDGGAGNDDLDGGIGDDLISYSGGVDIVRGGADSDTLDFTGFKSAVDVDLAAGEVKTGRTKVWSDGTAELIVSLPDLDVENAIGSRFADRLTGTEGANLLAGGRGNDVLRGLGGDDIFAYGSGQDTWTGGVGRDTATFAIHTLGVNIDLKDGVAKNNDEKAKLLVTMSEIEDAVGTVEADQITGDAKANRLDGLTGDDTLNGGAGADWLSGGGGLDVLAGGAGADTLDGGDGLDIADYALSTEAVSIDLATGLGSDGHAEGDILRRIEAVRGSEFADTISGSDADEVMIGEKGEDVLLGKSGNDTLVGGLGADKLNGGDGIDLVSFASAGAAVKVDLGAGEGSQGEAKGDTYKKIEAVLGSDHDDHLTGTGGRNGLFGGKGADELYGKGGADLLVGDGGGDALFGGAGNDQLFGGAGKDILSGDTGNDFMAGGLGDDVYVITDDELDEIQELKDEGHDLVETAVSFSLDANLEDLRLTGSASIDGIGNALGNQIFGNNNANQLDGLSGDDTLRGNDGADQLQGGKGNDLLFGGEGDDTLGGNAGKDTLEGGAGNDRLTGGGGNDVFVFADGFGSDVLVDFNSKKNLERIDLSDVTSITDFKDLVKGSSPHMTQVGADVVIDALAGNSITILNVSLGAMNNGDFIF</sequence>
<dbReference type="InterPro" id="IPR011049">
    <property type="entry name" value="Serralysin-like_metalloprot_C"/>
</dbReference>
<name>A0A916QRP1_9RHOB</name>
<organism evidence="4 5">
    <name type="scientific">Neptunicoccus cionae</name>
    <dbReference type="NCBI Taxonomy" id="2035344"/>
    <lineage>
        <taxon>Bacteria</taxon>
        <taxon>Pseudomonadati</taxon>
        <taxon>Pseudomonadota</taxon>
        <taxon>Alphaproteobacteria</taxon>
        <taxon>Rhodobacterales</taxon>
        <taxon>Paracoccaceae</taxon>
        <taxon>Neptunicoccus</taxon>
    </lineage>
</organism>
<comment type="caution">
    <text evidence="4">The sequence shown here is derived from an EMBL/GenBank/DDBJ whole genome shotgun (WGS) entry which is preliminary data.</text>
</comment>
<dbReference type="InterPro" id="IPR050557">
    <property type="entry name" value="RTX_toxin/Mannuronan_C5-epim"/>
</dbReference>
<protein>
    <submittedName>
        <fullName evidence="4">Uncharacterized protein</fullName>
    </submittedName>
</protein>
<feature type="region of interest" description="Disordered" evidence="3">
    <location>
        <begin position="2935"/>
        <end position="2984"/>
    </location>
</feature>
<dbReference type="Proteomes" id="UP000628017">
    <property type="component" value="Unassembled WGS sequence"/>
</dbReference>
<dbReference type="Gene3D" id="2.150.10.10">
    <property type="entry name" value="Serralysin-like metalloprotease, C-terminal"/>
    <property type="match status" value="16"/>
</dbReference>
<dbReference type="GO" id="GO:0005509">
    <property type="term" value="F:calcium ion binding"/>
    <property type="evidence" value="ECO:0007669"/>
    <property type="project" value="InterPro"/>
</dbReference>
<keyword evidence="2" id="KW-0964">Secreted</keyword>
<dbReference type="GO" id="GO:0005576">
    <property type="term" value="C:extracellular region"/>
    <property type="evidence" value="ECO:0007669"/>
    <property type="project" value="UniProtKB-SubCell"/>
</dbReference>
<dbReference type="Pfam" id="PF00353">
    <property type="entry name" value="HemolysinCabind"/>
    <property type="match status" value="20"/>
</dbReference>